<evidence type="ECO:0008006" key="4">
    <source>
        <dbReference type="Google" id="ProtNLM"/>
    </source>
</evidence>
<proteinExistence type="predicted"/>
<dbReference type="EMBL" id="CP036432">
    <property type="protein sequence ID" value="QDV81274.1"/>
    <property type="molecule type" value="Genomic_DNA"/>
</dbReference>
<evidence type="ECO:0000313" key="3">
    <source>
        <dbReference type="Proteomes" id="UP000318081"/>
    </source>
</evidence>
<name>A0ABX5XHC3_9BACT</name>
<feature type="region of interest" description="Disordered" evidence="1">
    <location>
        <begin position="276"/>
        <end position="301"/>
    </location>
</feature>
<evidence type="ECO:0000313" key="2">
    <source>
        <dbReference type="EMBL" id="QDV81274.1"/>
    </source>
</evidence>
<protein>
    <recommendedName>
        <fullName evidence="4">AAA+ ATPase domain-containing protein</fullName>
    </recommendedName>
</protein>
<organism evidence="2 3">
    <name type="scientific">Stieleria magnilauensis</name>
    <dbReference type="NCBI Taxonomy" id="2527963"/>
    <lineage>
        <taxon>Bacteria</taxon>
        <taxon>Pseudomonadati</taxon>
        <taxon>Planctomycetota</taxon>
        <taxon>Planctomycetia</taxon>
        <taxon>Pirellulales</taxon>
        <taxon>Pirellulaceae</taxon>
        <taxon>Stieleria</taxon>
    </lineage>
</organism>
<reference evidence="2 3" key="1">
    <citation type="submission" date="2019-02" db="EMBL/GenBank/DDBJ databases">
        <title>Deep-cultivation of Planctomycetes and their phenomic and genomic characterization uncovers novel biology.</title>
        <authorList>
            <person name="Wiegand S."/>
            <person name="Jogler M."/>
            <person name="Boedeker C."/>
            <person name="Pinto D."/>
            <person name="Vollmers J."/>
            <person name="Rivas-Marin E."/>
            <person name="Kohn T."/>
            <person name="Peeters S.H."/>
            <person name="Heuer A."/>
            <person name="Rast P."/>
            <person name="Oberbeckmann S."/>
            <person name="Bunk B."/>
            <person name="Jeske O."/>
            <person name="Meyerdierks A."/>
            <person name="Storesund J.E."/>
            <person name="Kallscheuer N."/>
            <person name="Luecker S."/>
            <person name="Lage O.M."/>
            <person name="Pohl T."/>
            <person name="Merkel B.J."/>
            <person name="Hornburger P."/>
            <person name="Mueller R.-W."/>
            <person name="Bruemmer F."/>
            <person name="Labrenz M."/>
            <person name="Spormann A.M."/>
            <person name="Op den Camp H."/>
            <person name="Overmann J."/>
            <person name="Amann R."/>
            <person name="Jetten M.S.M."/>
            <person name="Mascher T."/>
            <person name="Medema M.H."/>
            <person name="Devos D.P."/>
            <person name="Kaster A.-K."/>
            <person name="Ovreas L."/>
            <person name="Rohde M."/>
            <person name="Galperin M.Y."/>
            <person name="Jogler C."/>
        </authorList>
    </citation>
    <scope>NUCLEOTIDE SEQUENCE [LARGE SCALE GENOMIC DNA]</scope>
    <source>
        <strain evidence="2 3">TBK1r</strain>
    </source>
</reference>
<gene>
    <name evidence="2" type="ORF">TBK1r_01890</name>
</gene>
<accession>A0ABX5XHC3</accession>
<sequence>MSERKSRPKNAVQIDSYEEFETYIQAFAAGHLNLLILVGRAGVAKSQTVRKTLGDNVCWIESNATAFGIYCELAAHRDELVVIDDVDSLYSDKQAVRLLKCLCQTDESKSLAWHSASTGKMSEGLPSSFETKSRVCIIANEWKSLSANTAAVEDRGHVLFFEPTGEAVHRKVAGWFWDQEVHDWFADFLHLIPNLSMRHYVRAAELKAAGIDWVKTILSDEIPEKAMLVAKLKADTSFAEERDRVRAFTELGGGNKTTWYKWSNRICSPSSKSLKMTLPHARASRSESERPTLRVVQQKAG</sequence>
<dbReference type="RefSeq" id="WP_145207100.1">
    <property type="nucleotide sequence ID" value="NZ_CP036432.1"/>
</dbReference>
<evidence type="ECO:0000256" key="1">
    <source>
        <dbReference type="SAM" id="MobiDB-lite"/>
    </source>
</evidence>
<keyword evidence="3" id="KW-1185">Reference proteome</keyword>
<dbReference type="Proteomes" id="UP000318081">
    <property type="component" value="Chromosome"/>
</dbReference>